<dbReference type="GO" id="GO:0005737">
    <property type="term" value="C:cytoplasm"/>
    <property type="evidence" value="ECO:0007669"/>
    <property type="project" value="TreeGrafter"/>
</dbReference>
<feature type="region of interest" description="Disordered" evidence="1">
    <location>
        <begin position="294"/>
        <end position="391"/>
    </location>
</feature>
<feature type="compositionally biased region" description="Basic residues" evidence="1">
    <location>
        <begin position="298"/>
        <end position="316"/>
    </location>
</feature>
<evidence type="ECO:0000313" key="2">
    <source>
        <dbReference type="EnsemblMetazoa" id="GAUT023192-PA"/>
    </source>
</evidence>
<dbReference type="STRING" id="7395.A0A1A9V1X9"/>
<feature type="compositionally biased region" description="Polar residues" evidence="1">
    <location>
        <begin position="1"/>
        <end position="11"/>
    </location>
</feature>
<reference evidence="2" key="1">
    <citation type="submission" date="2020-05" db="UniProtKB">
        <authorList>
            <consortium name="EnsemblMetazoa"/>
        </authorList>
    </citation>
    <scope>IDENTIFICATION</scope>
    <source>
        <strain evidence="2">TTRI</strain>
    </source>
</reference>
<dbReference type="VEuPathDB" id="VectorBase:GAUT023192"/>
<feature type="compositionally biased region" description="Polar residues" evidence="1">
    <location>
        <begin position="22"/>
        <end position="37"/>
    </location>
</feature>
<dbReference type="SUPFAM" id="SSF100950">
    <property type="entry name" value="NagB/RpiA/CoA transferase-like"/>
    <property type="match status" value="1"/>
</dbReference>
<evidence type="ECO:0000313" key="3">
    <source>
        <dbReference type="Proteomes" id="UP000078200"/>
    </source>
</evidence>
<name>A0A1A9V1X9_GLOAU</name>
<feature type="compositionally biased region" description="Basic residues" evidence="1">
    <location>
        <begin position="337"/>
        <end position="350"/>
    </location>
</feature>
<proteinExistence type="predicted"/>
<feature type="region of interest" description="Disordered" evidence="1">
    <location>
        <begin position="460"/>
        <end position="538"/>
    </location>
</feature>
<evidence type="ECO:0000256" key="1">
    <source>
        <dbReference type="SAM" id="MobiDB-lite"/>
    </source>
</evidence>
<feature type="compositionally biased region" description="Polar residues" evidence="1">
    <location>
        <begin position="318"/>
        <end position="331"/>
    </location>
</feature>
<feature type="region of interest" description="Disordered" evidence="1">
    <location>
        <begin position="1"/>
        <end position="44"/>
    </location>
</feature>
<organism evidence="2 3">
    <name type="scientific">Glossina austeni</name>
    <name type="common">Savannah tsetse fly</name>
    <dbReference type="NCBI Taxonomy" id="7395"/>
    <lineage>
        <taxon>Eukaryota</taxon>
        <taxon>Metazoa</taxon>
        <taxon>Ecdysozoa</taxon>
        <taxon>Arthropoda</taxon>
        <taxon>Hexapoda</taxon>
        <taxon>Insecta</taxon>
        <taxon>Pterygota</taxon>
        <taxon>Neoptera</taxon>
        <taxon>Endopterygota</taxon>
        <taxon>Diptera</taxon>
        <taxon>Brachycera</taxon>
        <taxon>Muscomorpha</taxon>
        <taxon>Hippoboscoidea</taxon>
        <taxon>Glossinidae</taxon>
        <taxon>Glossina</taxon>
    </lineage>
</organism>
<dbReference type="InterPro" id="IPR024185">
    <property type="entry name" value="FTHF_cligase-like_sf"/>
</dbReference>
<dbReference type="InterPro" id="IPR037171">
    <property type="entry name" value="NagB/RpiA_transferase-like"/>
</dbReference>
<dbReference type="AlphaFoldDB" id="A0A1A9V1X9"/>
<dbReference type="Gene3D" id="3.40.50.10420">
    <property type="entry name" value="NagB/RpiA/CoA transferase-like"/>
    <property type="match status" value="1"/>
</dbReference>
<keyword evidence="3" id="KW-1185">Reference proteome</keyword>
<dbReference type="Proteomes" id="UP000078200">
    <property type="component" value="Unassembled WGS sequence"/>
</dbReference>
<sequence>METQNSNQNPTAKEAAPATKDGGNSNQEVSSTTQNTEPTKRSLRVQTWRKLQENKYGVGFNRIFNRIPDFVNSDKAALMLADTDEFKNATNIKIMIDRALHVAKFQTLLANKNLYLPGTRDSKALYLKVDVPPNATDEQKKEILNVQDVQNHRTEISLDTKIKLDMVVIGSVVVSRDGYRIGRGNGFNDLDIGLLTETGALTPETIIVTLVHDAQVVDNLPTNLFQKYDTPVDLIVTPTEVIHVDKRLPRPTGIFWELLSERRLKIIPVLQVLKETLEKQGKVITLKEIDTDIEQSQHRRRRGMMRRRYGNRRFQRRAISQTDTEQQQGENTEPRRFPRRRRFINRRRRPTKSEGDQSGIESMSQERRAGGGGGDGGNRRQRSRKNRPVLDFSIKVTNLRRGMRIKDLKAELRKRQCNPLGITWKASIGRCFLHFGNRNGQPSTDEDMEKVLTALSNLTLTVNPPRNDNNAPNANGAEGDVGEPSPPSKPPKIINLNVKLIKRNEKKKGGGNNEVNGDDAAGGDASNARIESVDATPV</sequence>
<protein>
    <recommendedName>
        <fullName evidence="4">5-formyltetrahydrofolate cyclo-ligase</fullName>
    </recommendedName>
</protein>
<accession>A0A1A9V1X9</accession>
<dbReference type="Pfam" id="PF01812">
    <property type="entry name" value="5-FTHF_cyc-lig"/>
    <property type="match status" value="1"/>
</dbReference>
<dbReference type="PANTHER" id="PTHR13017">
    <property type="entry name" value="5-FORMYLTETRAHYDROFOLATE CYCLO-LIGASE-RELATED"/>
    <property type="match status" value="1"/>
</dbReference>
<feature type="compositionally biased region" description="Low complexity" evidence="1">
    <location>
        <begin position="463"/>
        <end position="477"/>
    </location>
</feature>
<feature type="compositionally biased region" description="Low complexity" evidence="1">
    <location>
        <begin position="513"/>
        <end position="525"/>
    </location>
</feature>
<evidence type="ECO:0008006" key="4">
    <source>
        <dbReference type="Google" id="ProtNLM"/>
    </source>
</evidence>
<dbReference type="EnsemblMetazoa" id="GAUT023192-RA">
    <property type="protein sequence ID" value="GAUT023192-PA"/>
    <property type="gene ID" value="GAUT023192"/>
</dbReference>
<dbReference type="InterPro" id="IPR002698">
    <property type="entry name" value="FTHF_cligase"/>
</dbReference>
<dbReference type="PANTHER" id="PTHR13017:SF0">
    <property type="entry name" value="METHENYLTETRAHYDROFOLATE SYNTHASE DOMAIN-CONTAINING PROTEIN"/>
    <property type="match status" value="1"/>
</dbReference>